<proteinExistence type="predicted"/>
<feature type="domain" description="Transposase Helix-turn-helix" evidence="1">
    <location>
        <begin position="35"/>
        <end position="85"/>
    </location>
</feature>
<name>A0ABT7YX24_9ACTN</name>
<sequence length="106" mass="11454">MLFYPAALPLSTSTLQQVAVLIRGHRRAIGSRWRALDPGAQALLTLAYLCKGERLRDLAAGSGISPATAWRRTRETIALLAAHAPGLRDALRHAKRTTPESTRGTA</sequence>
<gene>
    <name evidence="2" type="ORF">QWI33_25925</name>
</gene>
<accession>A0ABT7YX24</accession>
<evidence type="ECO:0000313" key="3">
    <source>
        <dbReference type="Proteomes" id="UP001171902"/>
    </source>
</evidence>
<organism evidence="2 3">
    <name type="scientific">Glycomyces tritici</name>
    <dbReference type="NCBI Taxonomy" id="2665176"/>
    <lineage>
        <taxon>Bacteria</taxon>
        <taxon>Bacillati</taxon>
        <taxon>Actinomycetota</taxon>
        <taxon>Actinomycetes</taxon>
        <taxon>Glycomycetales</taxon>
        <taxon>Glycomycetaceae</taxon>
        <taxon>Glycomyces</taxon>
    </lineage>
</organism>
<evidence type="ECO:0000313" key="2">
    <source>
        <dbReference type="EMBL" id="MDN3243187.1"/>
    </source>
</evidence>
<dbReference type="Pfam" id="PF13613">
    <property type="entry name" value="HTH_Tnp_4"/>
    <property type="match status" value="1"/>
</dbReference>
<dbReference type="InterPro" id="IPR027805">
    <property type="entry name" value="Transposase_HTH_dom"/>
</dbReference>
<dbReference type="EMBL" id="JAUEMJ010000011">
    <property type="protein sequence ID" value="MDN3243187.1"/>
    <property type="molecule type" value="Genomic_DNA"/>
</dbReference>
<comment type="caution">
    <text evidence="2">The sequence shown here is derived from an EMBL/GenBank/DDBJ whole genome shotgun (WGS) entry which is preliminary data.</text>
</comment>
<keyword evidence="3" id="KW-1185">Reference proteome</keyword>
<reference evidence="2" key="1">
    <citation type="submission" date="2023-06" db="EMBL/GenBank/DDBJ databases">
        <title>Gycomyces niveus sp.nov., a novel actinomycete isolated from soil in Shouguang.</title>
        <authorList>
            <person name="Yang X."/>
            <person name="Zhao J."/>
        </authorList>
    </citation>
    <scope>NUCLEOTIDE SEQUENCE</scope>
    <source>
        <strain evidence="2">NEAU C2</strain>
    </source>
</reference>
<evidence type="ECO:0000259" key="1">
    <source>
        <dbReference type="Pfam" id="PF13613"/>
    </source>
</evidence>
<protein>
    <submittedName>
        <fullName evidence="2">Transposase family protein</fullName>
    </submittedName>
</protein>
<dbReference type="Proteomes" id="UP001171902">
    <property type="component" value="Unassembled WGS sequence"/>
</dbReference>
<dbReference type="RefSeq" id="WP_289959746.1">
    <property type="nucleotide sequence ID" value="NZ_JAUEMJ010000011.1"/>
</dbReference>